<dbReference type="Proteomes" id="UP000177025">
    <property type="component" value="Unassembled WGS sequence"/>
</dbReference>
<comment type="caution">
    <text evidence="2">The sequence shown here is derived from an EMBL/GenBank/DDBJ whole genome shotgun (WGS) entry which is preliminary data.</text>
</comment>
<dbReference type="InterPro" id="IPR020051">
    <property type="entry name" value="SagB-type_dehydrogenase"/>
</dbReference>
<accession>A0A1F4U2W2</accession>
<dbReference type="EMBL" id="MEUM01000140">
    <property type="protein sequence ID" value="OGC39252.1"/>
    <property type="molecule type" value="Genomic_DNA"/>
</dbReference>
<evidence type="ECO:0000259" key="1">
    <source>
        <dbReference type="Pfam" id="PF00881"/>
    </source>
</evidence>
<name>A0A1F4U2W2_UNCW3</name>
<dbReference type="Pfam" id="PF00881">
    <property type="entry name" value="Nitroreductase"/>
    <property type="match status" value="1"/>
</dbReference>
<dbReference type="PANTHER" id="PTHR43745:SF2">
    <property type="entry name" value="NITROREDUCTASE MJ1384-RELATED"/>
    <property type="match status" value="1"/>
</dbReference>
<dbReference type="PANTHER" id="PTHR43745">
    <property type="entry name" value="NITROREDUCTASE MJ1384-RELATED"/>
    <property type="match status" value="1"/>
</dbReference>
<dbReference type="AlphaFoldDB" id="A0A1F4U2W2"/>
<dbReference type="Gene3D" id="3.40.109.10">
    <property type="entry name" value="NADH Oxidase"/>
    <property type="match status" value="1"/>
</dbReference>
<organism evidence="2 3">
    <name type="scientific">candidate division WOR-3 bacterium RBG_13_43_14</name>
    <dbReference type="NCBI Taxonomy" id="1802590"/>
    <lineage>
        <taxon>Bacteria</taxon>
        <taxon>Bacteria division WOR-3</taxon>
    </lineage>
</organism>
<dbReference type="SUPFAM" id="SSF55469">
    <property type="entry name" value="FMN-dependent nitroreductase-like"/>
    <property type="match status" value="1"/>
</dbReference>
<reference evidence="2 3" key="1">
    <citation type="journal article" date="2016" name="Nat. Commun.">
        <title>Thousands of microbial genomes shed light on interconnected biogeochemical processes in an aquifer system.</title>
        <authorList>
            <person name="Anantharaman K."/>
            <person name="Brown C.T."/>
            <person name="Hug L.A."/>
            <person name="Sharon I."/>
            <person name="Castelle C.J."/>
            <person name="Probst A.J."/>
            <person name="Thomas B.C."/>
            <person name="Singh A."/>
            <person name="Wilkins M.J."/>
            <person name="Karaoz U."/>
            <person name="Brodie E.L."/>
            <person name="Williams K.H."/>
            <person name="Hubbard S.S."/>
            <person name="Banfield J.F."/>
        </authorList>
    </citation>
    <scope>NUCLEOTIDE SEQUENCE [LARGE SCALE GENOMIC DNA]</scope>
</reference>
<proteinExistence type="predicted"/>
<evidence type="ECO:0000313" key="3">
    <source>
        <dbReference type="Proteomes" id="UP000177025"/>
    </source>
</evidence>
<dbReference type="CDD" id="cd02142">
    <property type="entry name" value="McbC_SagB-like_oxidoreductase"/>
    <property type="match status" value="1"/>
</dbReference>
<sequence>MKYLAIYLIMAIITMSGADNMVIKLPEANFTNRSIEECIAQRRSVRSYKKNTGLSEDQLSLLLWSAQGITDQARGFRAAPSAGATYPLELFIAKKDGLYRYIPESHSLKIEKKKDLRKSIAGAALNQMFIADASIVIVITAVFERTTNRYGERGAQYINNEVGHCAQNLHLEAVALGLGSVPIGAFDEDKVKQTLELNEEFPLYIVPVGYENKQ</sequence>
<dbReference type="InterPro" id="IPR052544">
    <property type="entry name" value="Bacteriocin_Proc_Enz"/>
</dbReference>
<feature type="domain" description="Nitroreductase" evidence="1">
    <location>
        <begin position="39"/>
        <end position="210"/>
    </location>
</feature>
<dbReference type="InterPro" id="IPR000415">
    <property type="entry name" value="Nitroreductase-like"/>
</dbReference>
<dbReference type="NCBIfam" id="TIGR03605">
    <property type="entry name" value="antibiot_sagB"/>
    <property type="match status" value="1"/>
</dbReference>
<dbReference type="GO" id="GO:0016491">
    <property type="term" value="F:oxidoreductase activity"/>
    <property type="evidence" value="ECO:0007669"/>
    <property type="project" value="InterPro"/>
</dbReference>
<evidence type="ECO:0000313" key="2">
    <source>
        <dbReference type="EMBL" id="OGC39252.1"/>
    </source>
</evidence>
<gene>
    <name evidence="2" type="ORF">A2Y85_02765</name>
</gene>
<protein>
    <recommendedName>
        <fullName evidence="1">Nitroreductase domain-containing protein</fullName>
    </recommendedName>
</protein>
<dbReference type="InterPro" id="IPR029479">
    <property type="entry name" value="Nitroreductase"/>
</dbReference>